<keyword evidence="1" id="KW-1133">Transmembrane helix</keyword>
<dbReference type="PANTHER" id="PTHR35007:SF1">
    <property type="entry name" value="PILUS ASSEMBLY PROTEIN"/>
    <property type="match status" value="1"/>
</dbReference>
<organism evidence="2 3">
    <name type="scientific">Glycomyces buryatensis</name>
    <dbReference type="NCBI Taxonomy" id="2570927"/>
    <lineage>
        <taxon>Bacteria</taxon>
        <taxon>Bacillati</taxon>
        <taxon>Actinomycetota</taxon>
        <taxon>Actinomycetes</taxon>
        <taxon>Glycomycetales</taxon>
        <taxon>Glycomycetaceae</taxon>
        <taxon>Glycomyces</taxon>
    </lineage>
</organism>
<accession>A0A4S8Q008</accession>
<dbReference type="AlphaFoldDB" id="A0A4S8Q008"/>
<evidence type="ECO:0000256" key="1">
    <source>
        <dbReference type="SAM" id="Phobius"/>
    </source>
</evidence>
<feature type="transmembrane region" description="Helical" evidence="1">
    <location>
        <begin position="6"/>
        <end position="24"/>
    </location>
</feature>
<dbReference type="Proteomes" id="UP000308760">
    <property type="component" value="Unassembled WGS sequence"/>
</dbReference>
<evidence type="ECO:0008006" key="4">
    <source>
        <dbReference type="Google" id="ProtNLM"/>
    </source>
</evidence>
<evidence type="ECO:0000313" key="3">
    <source>
        <dbReference type="Proteomes" id="UP000308760"/>
    </source>
</evidence>
<protein>
    <recommendedName>
        <fullName evidence="4">Secretion system protein</fullName>
    </recommendedName>
</protein>
<dbReference type="PANTHER" id="PTHR35007">
    <property type="entry name" value="INTEGRAL MEMBRANE PROTEIN-RELATED"/>
    <property type="match status" value="1"/>
</dbReference>
<dbReference type="EMBL" id="STGY01000073">
    <property type="protein sequence ID" value="THV35682.1"/>
    <property type="molecule type" value="Genomic_DNA"/>
</dbReference>
<dbReference type="OrthoDB" id="5243064at2"/>
<feature type="transmembrane region" description="Helical" evidence="1">
    <location>
        <begin position="80"/>
        <end position="100"/>
    </location>
</feature>
<feature type="transmembrane region" description="Helical" evidence="1">
    <location>
        <begin position="106"/>
        <end position="124"/>
    </location>
</feature>
<feature type="transmembrane region" description="Helical" evidence="1">
    <location>
        <begin position="145"/>
        <end position="165"/>
    </location>
</feature>
<comment type="caution">
    <text evidence="2">The sequence shown here is derived from an EMBL/GenBank/DDBJ whole genome shotgun (WGS) entry which is preliminary data.</text>
</comment>
<gene>
    <name evidence="2" type="ORF">FAB82_22670</name>
</gene>
<keyword evidence="1" id="KW-0472">Membrane</keyword>
<dbReference type="RefSeq" id="WP_136536839.1">
    <property type="nucleotide sequence ID" value="NZ_STGY01000073.1"/>
</dbReference>
<keyword evidence="1" id="KW-0812">Transmembrane</keyword>
<sequence length="283" mass="29478">MSVTAAVLLGAVFGGGAWVALAGLKPRRRQLDRALARLSGADEGTEATGVAVKVGLPSKRTRADLACLGRSVTGHLRRQAITTFAATFAPAVLAGLAVLAGAGVTWMLPVWAGLFAAAIAYLAGEMAVHRAADAARVEYRHVLSSYLDLVVIALSGSAGLSSAIYESARAGTVPKWQAVAAVLERARLIGQRPWDALAEFGHRIGVTEFEQLAATVGLAGDEGARVRESLAARTETMRAARVAEIEADKASDTEKMSLPLVLFGAGILTFVLFPSLYAVLTGL</sequence>
<reference evidence="3" key="1">
    <citation type="submission" date="2019-04" db="EMBL/GenBank/DDBJ databases">
        <title>Nocardioides xinjiangensis sp. nov.</title>
        <authorList>
            <person name="Liu S."/>
        </authorList>
    </citation>
    <scope>NUCLEOTIDE SEQUENCE [LARGE SCALE GENOMIC DNA]</scope>
    <source>
        <strain evidence="3">18</strain>
    </source>
</reference>
<evidence type="ECO:0000313" key="2">
    <source>
        <dbReference type="EMBL" id="THV35682.1"/>
    </source>
</evidence>
<name>A0A4S8Q008_9ACTN</name>
<feature type="transmembrane region" description="Helical" evidence="1">
    <location>
        <begin position="260"/>
        <end position="280"/>
    </location>
</feature>
<keyword evidence="3" id="KW-1185">Reference proteome</keyword>
<proteinExistence type="predicted"/>
<reference evidence="2 3" key="2">
    <citation type="submission" date="2019-05" db="EMBL/GenBank/DDBJ databases">
        <title>Glycomyces buryatensis sp. nov.</title>
        <authorList>
            <person name="Nikitina E."/>
        </authorList>
    </citation>
    <scope>NUCLEOTIDE SEQUENCE [LARGE SCALE GENOMIC DNA]</scope>
    <source>
        <strain evidence="2 3">18</strain>
    </source>
</reference>